<comment type="caution">
    <text evidence="2">The sequence shown here is derived from an EMBL/GenBank/DDBJ whole genome shotgun (WGS) entry which is preliminary data.</text>
</comment>
<feature type="region of interest" description="Disordered" evidence="1">
    <location>
        <begin position="212"/>
        <end position="234"/>
    </location>
</feature>
<dbReference type="RefSeq" id="XP_029233821.1">
    <property type="nucleotide sequence ID" value="XM_029386312.1"/>
</dbReference>
<reference evidence="2 3" key="1">
    <citation type="journal article" date="2018" name="BMC Genomics">
        <title>Genomic comparison of Trypanosoma conorhini and Trypanosoma rangeli to Trypanosoma cruzi strains of high and low virulence.</title>
        <authorList>
            <person name="Bradwell K.R."/>
            <person name="Koparde V.N."/>
            <person name="Matveyev A.V."/>
            <person name="Serrano M.G."/>
            <person name="Alves J.M."/>
            <person name="Parikh H."/>
            <person name="Huang B."/>
            <person name="Lee V."/>
            <person name="Espinosa-Alvarez O."/>
            <person name="Ortiz P.A."/>
            <person name="Costa-Martins A.G."/>
            <person name="Teixeira M.M."/>
            <person name="Buck G.A."/>
        </authorList>
    </citation>
    <scope>NUCLEOTIDE SEQUENCE [LARGE SCALE GENOMIC DNA]</scope>
    <source>
        <strain evidence="2 3">AM80</strain>
    </source>
</reference>
<evidence type="ECO:0000313" key="2">
    <source>
        <dbReference type="EMBL" id="RNE96769.1"/>
    </source>
</evidence>
<accession>A0A3R7LZV2</accession>
<keyword evidence="3" id="KW-1185">Reference proteome</keyword>
<organism evidence="2 3">
    <name type="scientific">Trypanosoma rangeli</name>
    <dbReference type="NCBI Taxonomy" id="5698"/>
    <lineage>
        <taxon>Eukaryota</taxon>
        <taxon>Discoba</taxon>
        <taxon>Euglenozoa</taxon>
        <taxon>Kinetoplastea</taxon>
        <taxon>Metakinetoplastina</taxon>
        <taxon>Trypanosomatida</taxon>
        <taxon>Trypanosomatidae</taxon>
        <taxon>Trypanosoma</taxon>
        <taxon>Herpetosoma</taxon>
    </lineage>
</organism>
<feature type="compositionally biased region" description="Basic and acidic residues" evidence="1">
    <location>
        <begin position="128"/>
        <end position="142"/>
    </location>
</feature>
<evidence type="ECO:0000313" key="3">
    <source>
        <dbReference type="Proteomes" id="UP000283634"/>
    </source>
</evidence>
<proteinExistence type="predicted"/>
<gene>
    <name evidence="2" type="ORF">TraAM80_09642</name>
</gene>
<dbReference type="EMBL" id="MKGL01000644">
    <property type="protein sequence ID" value="RNE96769.1"/>
    <property type="molecule type" value="Genomic_DNA"/>
</dbReference>
<evidence type="ECO:0000256" key="1">
    <source>
        <dbReference type="SAM" id="MobiDB-lite"/>
    </source>
</evidence>
<feature type="region of interest" description="Disordered" evidence="1">
    <location>
        <begin position="128"/>
        <end position="149"/>
    </location>
</feature>
<dbReference type="AlphaFoldDB" id="A0A3R7LZV2"/>
<dbReference type="Proteomes" id="UP000283634">
    <property type="component" value="Unassembled WGS sequence"/>
</dbReference>
<dbReference type="GeneID" id="40333575"/>
<sequence length="251" mass="27100">MRTKRRHGHVVGLRLCLAVTLRRHRDVSRLCRTMWWVEVDGLRWQGSSEQSATALKQCGCSVFSGVPVSGTLTCRCGGSPASVWLSLFLRLPGVLSVCILFLSSSHSPVGRWLVLSCSASQQLHTRRKDNAWETRGGRHGSEESPASDVQWGGGWARVRLEAAAVAQGDTADAAPPLRRELRAVLAAAEVPVVRAPRWRSWRGTTGMSAMRGVGSCHGSVRRARRDANGAEGRQAATAVRLKGGGCNCSHG</sequence>
<protein>
    <submittedName>
        <fullName evidence="2">Uncharacterized protein</fullName>
    </submittedName>
</protein>
<name>A0A3R7LZV2_TRYRA</name>